<keyword evidence="9" id="KW-0966">Cell projection</keyword>
<dbReference type="InterPro" id="IPR001444">
    <property type="entry name" value="Flag_bb_rod_N"/>
</dbReference>
<evidence type="ECO:0000259" key="8">
    <source>
        <dbReference type="Pfam" id="PF06429"/>
    </source>
</evidence>
<dbReference type="PANTHER" id="PTHR30435">
    <property type="entry name" value="FLAGELLAR PROTEIN"/>
    <property type="match status" value="1"/>
</dbReference>
<keyword evidence="10" id="KW-1185">Reference proteome</keyword>
<evidence type="ECO:0000313" key="9">
    <source>
        <dbReference type="EMBL" id="AQS85324.1"/>
    </source>
</evidence>
<comment type="subcellular location">
    <subcellularLocation>
        <location evidence="1 6">Bacterial flagellum basal body</location>
    </subcellularLocation>
</comment>
<feature type="domain" description="Flagellar basal body rod protein N-terminal" evidence="7">
    <location>
        <begin position="10"/>
        <end position="35"/>
    </location>
</feature>
<evidence type="ECO:0000256" key="2">
    <source>
        <dbReference type="ARBA" id="ARBA00009677"/>
    </source>
</evidence>
<dbReference type="InterPro" id="IPR010930">
    <property type="entry name" value="Flg_bb/hook_C_dom"/>
</dbReference>
<reference evidence="9 10" key="1">
    <citation type="submission" date="2016-03" db="EMBL/GenBank/DDBJ databases">
        <title>Acetic acid bacteria sequencing.</title>
        <authorList>
            <person name="Brandt J."/>
            <person name="Jakob F."/>
            <person name="Vogel R.F."/>
        </authorList>
    </citation>
    <scope>NUCLEOTIDE SEQUENCE [LARGE SCALE GENOMIC DNA]</scope>
    <source>
        <strain evidence="9 10">TMW2.1153</strain>
    </source>
</reference>
<dbReference type="AlphaFoldDB" id="A0A1U9KHN4"/>
<dbReference type="Pfam" id="PF06429">
    <property type="entry name" value="Flg_bbr_C"/>
    <property type="match status" value="1"/>
</dbReference>
<keyword evidence="9" id="KW-0969">Cilium</keyword>
<evidence type="ECO:0000313" key="10">
    <source>
        <dbReference type="Proteomes" id="UP000188937"/>
    </source>
</evidence>
<evidence type="ECO:0000256" key="5">
    <source>
        <dbReference type="ARBA" id="ARBA00025933"/>
    </source>
</evidence>
<dbReference type="PANTHER" id="PTHR30435:SF2">
    <property type="entry name" value="FLAGELLAR BASAL-BODY ROD PROTEIN FLGC"/>
    <property type="match status" value="1"/>
</dbReference>
<comment type="similarity">
    <text evidence="2">Belongs to the flagella basal body rod proteins family.</text>
</comment>
<dbReference type="KEGG" id="aace:A0U92_11585"/>
<dbReference type="STRING" id="435.A0U92_11585"/>
<dbReference type="EMBL" id="CP014692">
    <property type="protein sequence ID" value="AQS85324.1"/>
    <property type="molecule type" value="Genomic_DNA"/>
</dbReference>
<evidence type="ECO:0000259" key="7">
    <source>
        <dbReference type="Pfam" id="PF00460"/>
    </source>
</evidence>
<dbReference type="GO" id="GO:0071978">
    <property type="term" value="P:bacterial-type flagellum-dependent swarming motility"/>
    <property type="evidence" value="ECO:0007669"/>
    <property type="project" value="TreeGrafter"/>
</dbReference>
<evidence type="ECO:0000256" key="6">
    <source>
        <dbReference type="RuleBase" id="RU362062"/>
    </source>
</evidence>
<accession>A0A1U9KHN4</accession>
<organism evidence="9 10">
    <name type="scientific">Acetobacter aceti</name>
    <dbReference type="NCBI Taxonomy" id="435"/>
    <lineage>
        <taxon>Bacteria</taxon>
        <taxon>Pseudomonadati</taxon>
        <taxon>Pseudomonadota</taxon>
        <taxon>Alphaproteobacteria</taxon>
        <taxon>Acetobacterales</taxon>
        <taxon>Acetobacteraceae</taxon>
        <taxon>Acetobacter</taxon>
        <taxon>Acetobacter subgen. Acetobacter</taxon>
    </lineage>
</organism>
<dbReference type="NCBIfam" id="TIGR01395">
    <property type="entry name" value="FlgC"/>
    <property type="match status" value="1"/>
</dbReference>
<dbReference type="InterPro" id="IPR006299">
    <property type="entry name" value="FlgC"/>
</dbReference>
<dbReference type="InterPro" id="IPR019776">
    <property type="entry name" value="Flagellar_basal_body_rod_CS"/>
</dbReference>
<dbReference type="Pfam" id="PF00460">
    <property type="entry name" value="Flg_bb_rod"/>
    <property type="match status" value="1"/>
</dbReference>
<dbReference type="Proteomes" id="UP000188937">
    <property type="component" value="Chromosome"/>
</dbReference>
<dbReference type="PROSITE" id="PS00588">
    <property type="entry name" value="FLAGELLA_BB_ROD"/>
    <property type="match status" value="1"/>
</dbReference>
<evidence type="ECO:0000256" key="3">
    <source>
        <dbReference type="ARBA" id="ARBA00017941"/>
    </source>
</evidence>
<proteinExistence type="inferred from homology"/>
<dbReference type="RefSeq" id="WP_077813378.1">
    <property type="nucleotide sequence ID" value="NZ_CP014692.1"/>
</dbReference>
<evidence type="ECO:0000256" key="1">
    <source>
        <dbReference type="ARBA" id="ARBA00004117"/>
    </source>
</evidence>
<feature type="domain" description="Flagellar basal-body/hook protein C-terminal" evidence="8">
    <location>
        <begin position="89"/>
        <end position="132"/>
    </location>
</feature>
<keyword evidence="4 6" id="KW-0975">Bacterial flagellum</keyword>
<gene>
    <name evidence="9" type="ORF">A0U92_11585</name>
</gene>
<protein>
    <recommendedName>
        <fullName evidence="3 6">Flagellar basal-body rod protein FlgC</fullName>
    </recommendedName>
</protein>
<keyword evidence="9" id="KW-0282">Flagellum</keyword>
<name>A0A1U9KHN4_ACEAC</name>
<evidence type="ECO:0000256" key="4">
    <source>
        <dbReference type="ARBA" id="ARBA00023143"/>
    </source>
</evidence>
<dbReference type="GO" id="GO:0030694">
    <property type="term" value="C:bacterial-type flagellum basal body, rod"/>
    <property type="evidence" value="ECO:0007669"/>
    <property type="project" value="UniProtKB-UniRule"/>
</dbReference>
<dbReference type="eggNOG" id="COG1558">
    <property type="taxonomic scope" value="Bacteria"/>
</dbReference>
<comment type="subunit">
    <text evidence="5 6">The basal body constitutes a major portion of the flagellar organelle and consists of four rings (L,P,S, and M) mounted on a central rod. The rod consists of about 26 subunits of FlgG in the distal portion, and FlgB, FlgC and FlgF are thought to build up the proximal portion of the rod with about 6 subunits each.</text>
</comment>
<sequence length="135" mass="15001">MDINSTLSISAAGMEAQSERLRVVAENIANKDTVGSTPGADPYRRKTISFENILDNNTGISKVKVKKVGHDMSDFEMRYDPANPAADSRGYVKMPNVNTMVEVVDSHEAQRSYEANLNTFQTTRTMVTRTIDLLK</sequence>
<dbReference type="OrthoDB" id="9813951at2"/>